<dbReference type="CDD" id="cd02248">
    <property type="entry name" value="Peptidase_C1A"/>
    <property type="match status" value="1"/>
</dbReference>
<keyword evidence="4" id="KW-0788">Thiol protease</keyword>
<evidence type="ECO:0000256" key="1">
    <source>
        <dbReference type="ARBA" id="ARBA00008455"/>
    </source>
</evidence>
<keyword evidence="5" id="KW-1015">Disulfide bond</keyword>
<organism evidence="8 9">
    <name type="scientific">Dryococelus australis</name>
    <dbReference type="NCBI Taxonomy" id="614101"/>
    <lineage>
        <taxon>Eukaryota</taxon>
        <taxon>Metazoa</taxon>
        <taxon>Ecdysozoa</taxon>
        <taxon>Arthropoda</taxon>
        <taxon>Hexapoda</taxon>
        <taxon>Insecta</taxon>
        <taxon>Pterygota</taxon>
        <taxon>Neoptera</taxon>
        <taxon>Polyneoptera</taxon>
        <taxon>Phasmatodea</taxon>
        <taxon>Verophasmatodea</taxon>
        <taxon>Anareolatae</taxon>
        <taxon>Phasmatidae</taxon>
        <taxon>Eurycanthinae</taxon>
        <taxon>Dryococelus</taxon>
    </lineage>
</organism>
<dbReference type="PROSITE" id="PS00639">
    <property type="entry name" value="THIOL_PROTEASE_HIS"/>
    <property type="match status" value="1"/>
</dbReference>
<accession>A0ABQ9HGR9</accession>
<dbReference type="PANTHER" id="PTHR12411">
    <property type="entry name" value="CYSTEINE PROTEASE FAMILY C1-RELATED"/>
    <property type="match status" value="1"/>
</dbReference>
<dbReference type="InterPro" id="IPR013128">
    <property type="entry name" value="Peptidase_C1A"/>
</dbReference>
<comment type="caution">
    <text evidence="8">The sequence shown here is derived from an EMBL/GenBank/DDBJ whole genome shotgun (WGS) entry which is preliminary data.</text>
</comment>
<dbReference type="InterPro" id="IPR000169">
    <property type="entry name" value="Pept_cys_AS"/>
</dbReference>
<keyword evidence="9" id="KW-1185">Reference proteome</keyword>
<keyword evidence="3" id="KW-0378">Hydrolase</keyword>
<reference evidence="8 9" key="1">
    <citation type="submission" date="2023-02" db="EMBL/GenBank/DDBJ databases">
        <title>LHISI_Scaffold_Assembly.</title>
        <authorList>
            <person name="Stuart O.P."/>
            <person name="Cleave R."/>
            <person name="Magrath M.J.L."/>
            <person name="Mikheyev A.S."/>
        </authorList>
    </citation>
    <scope>NUCLEOTIDE SEQUENCE [LARGE SCALE GENOMIC DNA]</scope>
    <source>
        <strain evidence="8">Daus_M_001</strain>
        <tissue evidence="8">Leg muscle</tissue>
    </source>
</reference>
<sequence length="340" mass="37477">MRYPLQHDGSVTASVNISVLKDCFFRPSSHLAVETTLKRCTCRKSRAEMRRNSTLARPTHDDAGARFVSPRRQVPAAVDWRRHGYVTDVKNQGKCGACWSFSAVSKERRRNARARETADPGAKPPTNDIARHDSDVRKSGINSARNRIGFALTGALEGQHFRRSGRMVSLSEQNLIDCSGGDYGNEGCDGGDMAHAYKYIIDNGGIDSEKDYPFEKKKGRCRYAAGKAVATAEDFVMLSEGDEVQLMQAVGSAGPVSIGIDASPVSFDFYDQGVYYDESCSSRDLDHAVLVVGYGEQNGLKFWLLKNSWGEEWGEVGYMRLARDTANHCGVATYASYPLV</sequence>
<dbReference type="InterPro" id="IPR000668">
    <property type="entry name" value="Peptidase_C1A_C"/>
</dbReference>
<keyword evidence="2" id="KW-0645">Protease</keyword>
<dbReference type="Pfam" id="PF00112">
    <property type="entry name" value="Peptidase_C1"/>
    <property type="match status" value="2"/>
</dbReference>
<feature type="region of interest" description="Disordered" evidence="6">
    <location>
        <begin position="109"/>
        <end position="133"/>
    </location>
</feature>
<dbReference type="InterPro" id="IPR039417">
    <property type="entry name" value="Peptidase_C1A_papain-like"/>
</dbReference>
<gene>
    <name evidence="8" type="ORF">PR048_015370</name>
</gene>
<name>A0ABQ9HGR9_9NEOP</name>
<dbReference type="InterPro" id="IPR025661">
    <property type="entry name" value="Pept_asp_AS"/>
</dbReference>
<comment type="similarity">
    <text evidence="1">Belongs to the peptidase C1 family.</text>
</comment>
<dbReference type="InterPro" id="IPR025660">
    <property type="entry name" value="Pept_his_AS"/>
</dbReference>
<dbReference type="Gene3D" id="3.90.70.10">
    <property type="entry name" value="Cysteine proteinases"/>
    <property type="match status" value="2"/>
</dbReference>
<evidence type="ECO:0000256" key="6">
    <source>
        <dbReference type="SAM" id="MobiDB-lite"/>
    </source>
</evidence>
<evidence type="ECO:0000259" key="7">
    <source>
        <dbReference type="SMART" id="SM00645"/>
    </source>
</evidence>
<dbReference type="PRINTS" id="PR00705">
    <property type="entry name" value="PAPAIN"/>
</dbReference>
<evidence type="ECO:0000256" key="5">
    <source>
        <dbReference type="ARBA" id="ARBA00023157"/>
    </source>
</evidence>
<dbReference type="PROSITE" id="PS00640">
    <property type="entry name" value="THIOL_PROTEASE_ASN"/>
    <property type="match status" value="1"/>
</dbReference>
<proteinExistence type="inferred from homology"/>
<dbReference type="InterPro" id="IPR038765">
    <property type="entry name" value="Papain-like_cys_pep_sf"/>
</dbReference>
<protein>
    <recommendedName>
        <fullName evidence="7">Peptidase C1A papain C-terminal domain-containing protein</fullName>
    </recommendedName>
</protein>
<evidence type="ECO:0000256" key="3">
    <source>
        <dbReference type="ARBA" id="ARBA00022801"/>
    </source>
</evidence>
<dbReference type="EMBL" id="JARBHB010000005">
    <property type="protein sequence ID" value="KAJ8883526.1"/>
    <property type="molecule type" value="Genomic_DNA"/>
</dbReference>
<evidence type="ECO:0000256" key="4">
    <source>
        <dbReference type="ARBA" id="ARBA00022807"/>
    </source>
</evidence>
<dbReference type="Proteomes" id="UP001159363">
    <property type="component" value="Chromosome 4"/>
</dbReference>
<feature type="domain" description="Peptidase C1A papain C-terminal" evidence="7">
    <location>
        <begin position="74"/>
        <end position="339"/>
    </location>
</feature>
<dbReference type="SMART" id="SM00645">
    <property type="entry name" value="Pept_C1"/>
    <property type="match status" value="1"/>
</dbReference>
<evidence type="ECO:0000313" key="9">
    <source>
        <dbReference type="Proteomes" id="UP001159363"/>
    </source>
</evidence>
<dbReference type="SUPFAM" id="SSF54001">
    <property type="entry name" value="Cysteine proteinases"/>
    <property type="match status" value="2"/>
</dbReference>
<evidence type="ECO:0000313" key="8">
    <source>
        <dbReference type="EMBL" id="KAJ8883526.1"/>
    </source>
</evidence>
<dbReference type="PROSITE" id="PS00139">
    <property type="entry name" value="THIOL_PROTEASE_CYS"/>
    <property type="match status" value="1"/>
</dbReference>
<evidence type="ECO:0000256" key="2">
    <source>
        <dbReference type="ARBA" id="ARBA00022670"/>
    </source>
</evidence>